<dbReference type="InterPro" id="IPR009446">
    <property type="entry name" value="Mgm101"/>
</dbReference>
<dbReference type="GO" id="GO:0000725">
    <property type="term" value="P:recombinational repair"/>
    <property type="evidence" value="ECO:0007669"/>
    <property type="project" value="TreeGrafter"/>
</dbReference>
<name>A0A507FJC0_9FUNG</name>
<comment type="similarity">
    <text evidence="2">Belongs to the MGM101 family.</text>
</comment>
<evidence type="ECO:0000256" key="8">
    <source>
        <dbReference type="ARBA" id="ARBA00023204"/>
    </source>
</evidence>
<keyword evidence="8" id="KW-0234">DNA repair</keyword>
<dbReference type="GO" id="GO:0000262">
    <property type="term" value="C:mitochondrial chromosome"/>
    <property type="evidence" value="ECO:0007669"/>
    <property type="project" value="InterPro"/>
</dbReference>
<dbReference type="GO" id="GO:0003697">
    <property type="term" value="F:single-stranded DNA binding"/>
    <property type="evidence" value="ECO:0007669"/>
    <property type="project" value="InterPro"/>
</dbReference>
<evidence type="ECO:0000313" key="11">
    <source>
        <dbReference type="EMBL" id="TPX75167.1"/>
    </source>
</evidence>
<dbReference type="STRING" id="246404.A0A507FJC0"/>
<keyword evidence="7" id="KW-0496">Mitochondrion</keyword>
<keyword evidence="12" id="KW-1185">Reference proteome</keyword>
<evidence type="ECO:0000256" key="5">
    <source>
        <dbReference type="ARBA" id="ARBA00022946"/>
    </source>
</evidence>
<dbReference type="AlphaFoldDB" id="A0A507FJC0"/>
<dbReference type="Pfam" id="PF06420">
    <property type="entry name" value="Mgm101p"/>
    <property type="match status" value="1"/>
</dbReference>
<sequence length="256" mass="28182">MQRTLLRMPSILTRQALKPVGMRLPGAYMQSRFLATSEEGHALQAPTQSSTFQLDEPPTDGTASLTASFAGASTEAFPREAAEILMAPIDEADVEIKPDGLLYLPEIKYRRILNRAFGPGAWALVPRGPHTVSAKTLSREYALFCLGRFASVARGEQDFFDAENGLPTASEGVKSNAMLRCCKDLGIASELWDPSFIRDFKARNCVQVWGVSNSGMKKLLWRRNDRTLDAPWKESDGSAASTASSSYSSNKYTKKY</sequence>
<feature type="region of interest" description="Disordered" evidence="10">
    <location>
        <begin position="229"/>
        <end position="256"/>
    </location>
</feature>
<dbReference type="PANTHER" id="PTHR31404:SF0">
    <property type="entry name" value="MITOCHONDRIAL GENOME MAINTENANCE PROTEIN MGM101"/>
    <property type="match status" value="1"/>
</dbReference>
<evidence type="ECO:0000256" key="2">
    <source>
        <dbReference type="ARBA" id="ARBA00007053"/>
    </source>
</evidence>
<feature type="compositionally biased region" description="Low complexity" evidence="10">
    <location>
        <begin position="238"/>
        <end position="256"/>
    </location>
</feature>
<feature type="region of interest" description="Disordered" evidence="10">
    <location>
        <begin position="40"/>
        <end position="59"/>
    </location>
</feature>
<dbReference type="EMBL" id="QEAP01000092">
    <property type="protein sequence ID" value="TPX75167.1"/>
    <property type="molecule type" value="Genomic_DNA"/>
</dbReference>
<keyword evidence="4" id="KW-0227">DNA damage</keyword>
<evidence type="ECO:0000313" key="12">
    <source>
        <dbReference type="Proteomes" id="UP000320333"/>
    </source>
</evidence>
<evidence type="ECO:0000256" key="1">
    <source>
        <dbReference type="ARBA" id="ARBA00004436"/>
    </source>
</evidence>
<evidence type="ECO:0000256" key="3">
    <source>
        <dbReference type="ARBA" id="ARBA00013628"/>
    </source>
</evidence>
<accession>A0A507FJC0</accession>
<gene>
    <name evidence="11" type="ORF">CcCBS67573_g03561</name>
</gene>
<keyword evidence="9" id="KW-1135">Mitochondrion nucleoid</keyword>
<reference evidence="11 12" key="1">
    <citation type="journal article" date="2019" name="Sci. Rep.">
        <title>Comparative genomics of chytrid fungi reveal insights into the obligate biotrophic and pathogenic lifestyle of Synchytrium endobioticum.</title>
        <authorList>
            <person name="van de Vossenberg B.T.L.H."/>
            <person name="Warris S."/>
            <person name="Nguyen H.D.T."/>
            <person name="van Gent-Pelzer M.P.E."/>
            <person name="Joly D.L."/>
            <person name="van de Geest H.C."/>
            <person name="Bonants P.J.M."/>
            <person name="Smith D.S."/>
            <person name="Levesque C.A."/>
            <person name="van der Lee T.A.J."/>
        </authorList>
    </citation>
    <scope>NUCLEOTIDE SEQUENCE [LARGE SCALE GENOMIC DNA]</scope>
    <source>
        <strain evidence="11 12">CBS 675.73</strain>
    </source>
</reference>
<proteinExistence type="inferred from homology"/>
<evidence type="ECO:0000256" key="6">
    <source>
        <dbReference type="ARBA" id="ARBA00023125"/>
    </source>
</evidence>
<dbReference type="PANTHER" id="PTHR31404">
    <property type="entry name" value="MITOCHONDRIAL GENOME MAINTENANCE PROTEIN MGM101"/>
    <property type="match status" value="1"/>
</dbReference>
<comment type="subcellular location">
    <subcellularLocation>
        <location evidence="1">Mitochondrion matrix</location>
        <location evidence="1">Mitochondrion nucleoid</location>
    </subcellularLocation>
</comment>
<evidence type="ECO:0000256" key="9">
    <source>
        <dbReference type="ARBA" id="ARBA00023271"/>
    </source>
</evidence>
<dbReference type="GO" id="GO:0036297">
    <property type="term" value="P:interstrand cross-link repair"/>
    <property type="evidence" value="ECO:0007669"/>
    <property type="project" value="TreeGrafter"/>
</dbReference>
<dbReference type="OrthoDB" id="17164at2759"/>
<comment type="caution">
    <text evidence="11">The sequence shown here is derived from an EMBL/GenBank/DDBJ whole genome shotgun (WGS) entry which is preliminary data.</text>
</comment>
<evidence type="ECO:0000256" key="7">
    <source>
        <dbReference type="ARBA" id="ARBA00023128"/>
    </source>
</evidence>
<keyword evidence="5" id="KW-0809">Transit peptide</keyword>
<organism evidence="11 12">
    <name type="scientific">Chytriomyces confervae</name>
    <dbReference type="NCBI Taxonomy" id="246404"/>
    <lineage>
        <taxon>Eukaryota</taxon>
        <taxon>Fungi</taxon>
        <taxon>Fungi incertae sedis</taxon>
        <taxon>Chytridiomycota</taxon>
        <taxon>Chytridiomycota incertae sedis</taxon>
        <taxon>Chytridiomycetes</taxon>
        <taxon>Chytridiales</taxon>
        <taxon>Chytriomycetaceae</taxon>
        <taxon>Chytriomyces</taxon>
    </lineage>
</organism>
<protein>
    <recommendedName>
        <fullName evidence="3">Mitochondrial genome maintenance protein MGM101</fullName>
    </recommendedName>
</protein>
<evidence type="ECO:0000256" key="4">
    <source>
        <dbReference type="ARBA" id="ARBA00022763"/>
    </source>
</evidence>
<dbReference type="Proteomes" id="UP000320333">
    <property type="component" value="Unassembled WGS sequence"/>
</dbReference>
<keyword evidence="6" id="KW-0238">DNA-binding</keyword>
<evidence type="ECO:0000256" key="10">
    <source>
        <dbReference type="SAM" id="MobiDB-lite"/>
    </source>
</evidence>